<gene>
    <name evidence="1" type="ORF">CC78DRAFT_102</name>
</gene>
<proteinExistence type="predicted"/>
<dbReference type="Proteomes" id="UP000800093">
    <property type="component" value="Unassembled WGS sequence"/>
</dbReference>
<dbReference type="EMBL" id="ML986578">
    <property type="protein sequence ID" value="KAF2270778.1"/>
    <property type="molecule type" value="Genomic_DNA"/>
</dbReference>
<protein>
    <submittedName>
        <fullName evidence="1">Uncharacterized protein</fullName>
    </submittedName>
</protein>
<evidence type="ECO:0000313" key="2">
    <source>
        <dbReference type="Proteomes" id="UP000800093"/>
    </source>
</evidence>
<dbReference type="AlphaFoldDB" id="A0A9P4NCU2"/>
<evidence type="ECO:0000313" key="1">
    <source>
        <dbReference type="EMBL" id="KAF2270778.1"/>
    </source>
</evidence>
<comment type="caution">
    <text evidence="1">The sequence shown here is derived from an EMBL/GenBank/DDBJ whole genome shotgun (WGS) entry which is preliminary data.</text>
</comment>
<sequence length="149" mass="16472">MRFASVNAARSRKPLLRSHRRYPANFTLPKRPPGHLPGVLATLAAIVALTSRRQGLGCGWSALLGCGVDENLPQLSASIIPPARILSPFNLKPHRPLPDIWGAVPMSWQAPIRSASPKFIAGLLLLTFPLHTIPFRFIFSHCHRFCCNH</sequence>
<organism evidence="1 2">
    <name type="scientific">Lojkania enalia</name>
    <dbReference type="NCBI Taxonomy" id="147567"/>
    <lineage>
        <taxon>Eukaryota</taxon>
        <taxon>Fungi</taxon>
        <taxon>Dikarya</taxon>
        <taxon>Ascomycota</taxon>
        <taxon>Pezizomycotina</taxon>
        <taxon>Dothideomycetes</taxon>
        <taxon>Pleosporomycetidae</taxon>
        <taxon>Pleosporales</taxon>
        <taxon>Pleosporales incertae sedis</taxon>
        <taxon>Lojkania</taxon>
    </lineage>
</organism>
<keyword evidence="2" id="KW-1185">Reference proteome</keyword>
<reference evidence="2" key="1">
    <citation type="journal article" date="2020" name="Stud. Mycol.">
        <title>101 Dothideomycetes genomes: A test case for predicting lifestyles and emergence of pathogens.</title>
        <authorList>
            <person name="Haridas S."/>
            <person name="Albert R."/>
            <person name="Binder M."/>
            <person name="Bloem J."/>
            <person name="LaButti K."/>
            <person name="Salamov A."/>
            <person name="Andreopoulos B."/>
            <person name="Baker S."/>
            <person name="Barry K."/>
            <person name="Bills G."/>
            <person name="Bluhm B."/>
            <person name="Cannon C."/>
            <person name="Castanera R."/>
            <person name="Culley D."/>
            <person name="Daum C."/>
            <person name="Ezra D."/>
            <person name="Gonzalez J."/>
            <person name="Henrissat B."/>
            <person name="Kuo A."/>
            <person name="Liang C."/>
            <person name="Lipzen A."/>
            <person name="Lutzoni F."/>
            <person name="Magnuson J."/>
            <person name="Mondo S."/>
            <person name="Nolan M."/>
            <person name="Ohm R."/>
            <person name="Pangilinan J."/>
            <person name="Park H.-J."/>
            <person name="Ramirez L."/>
            <person name="Alfaro M."/>
            <person name="Sun H."/>
            <person name="Tritt A."/>
            <person name="Yoshinaga Y."/>
            <person name="Zwiers L.-H."/>
            <person name="Turgeon B."/>
            <person name="Goodwin S."/>
            <person name="Spatafora J."/>
            <person name="Crous P."/>
            <person name="Grigoriev I."/>
        </authorList>
    </citation>
    <scope>NUCLEOTIDE SEQUENCE [LARGE SCALE GENOMIC DNA]</scope>
    <source>
        <strain evidence="2">CBS 304.66</strain>
    </source>
</reference>
<accession>A0A9P4NCU2</accession>
<name>A0A9P4NCU2_9PLEO</name>